<keyword evidence="1" id="KW-0732">Signal</keyword>
<organism evidence="2 3">
    <name type="scientific">Lingula anatina</name>
    <name type="common">Brachiopod</name>
    <name type="synonym">Lingula unguis</name>
    <dbReference type="NCBI Taxonomy" id="7574"/>
    <lineage>
        <taxon>Eukaryota</taxon>
        <taxon>Metazoa</taxon>
        <taxon>Spiralia</taxon>
        <taxon>Lophotrochozoa</taxon>
        <taxon>Brachiopoda</taxon>
        <taxon>Linguliformea</taxon>
        <taxon>Lingulata</taxon>
        <taxon>Lingulida</taxon>
        <taxon>Linguloidea</taxon>
        <taxon>Lingulidae</taxon>
        <taxon>Lingula</taxon>
    </lineage>
</organism>
<evidence type="ECO:0000313" key="2">
    <source>
        <dbReference type="Proteomes" id="UP000085678"/>
    </source>
</evidence>
<dbReference type="GeneID" id="106171343"/>
<keyword evidence="2" id="KW-1185">Reference proteome</keyword>
<dbReference type="AlphaFoldDB" id="A0A1S3JA82"/>
<dbReference type="RefSeq" id="XP_013407106.1">
    <property type="nucleotide sequence ID" value="XM_013551652.1"/>
</dbReference>
<evidence type="ECO:0000313" key="3">
    <source>
        <dbReference type="RefSeq" id="XP_013407106.1"/>
    </source>
</evidence>
<accession>A0A1S3JA82</accession>
<feature type="signal peptide" evidence="1">
    <location>
        <begin position="1"/>
        <end position="18"/>
    </location>
</feature>
<evidence type="ECO:0000256" key="1">
    <source>
        <dbReference type="SAM" id="SignalP"/>
    </source>
</evidence>
<dbReference type="InParanoid" id="A0A1S3JA82"/>
<proteinExistence type="predicted"/>
<sequence length="203" mass="23519">MIVKGIFFVAVCLSFSNGQLDNAAYPDELIYTEMKDGVTFEAGFSTKADVSPDSVAYPVKEIAEVCALYAPTEKIDAEEAIPADLQDLSEAAFNEKVASIFPIGVTECPEYYFRILPYWVRWQNKWFPVIRCGMGWWTWMYCPPFSCYQTFNYSKTLDFKVCARCTTEWGWRQVYIWTWYKPMWVWIRVPTGCCCGLAWGFLC</sequence>
<reference evidence="3" key="1">
    <citation type="submission" date="2025-08" db="UniProtKB">
        <authorList>
            <consortium name="RefSeq"/>
        </authorList>
    </citation>
    <scope>IDENTIFICATION</scope>
    <source>
        <tissue evidence="3">Gonads</tissue>
    </source>
</reference>
<dbReference type="Proteomes" id="UP000085678">
    <property type="component" value="Unplaced"/>
</dbReference>
<feature type="chain" id="PRO_5010313753" evidence="1">
    <location>
        <begin position="19"/>
        <end position="203"/>
    </location>
</feature>
<protein>
    <submittedName>
        <fullName evidence="3">Uncharacterized protein LOC106171343 isoform X1</fullName>
    </submittedName>
</protein>
<gene>
    <name evidence="3" type="primary">LOC106171343</name>
</gene>
<dbReference type="KEGG" id="lak:106171343"/>
<name>A0A1S3JA82_LINAN</name>